<name>A0A285QFW2_9SPHN</name>
<dbReference type="PIRSF" id="PIRSF008502">
    <property type="entry name" value="UCP008502"/>
    <property type="match status" value="1"/>
</dbReference>
<dbReference type="Proteomes" id="UP000219494">
    <property type="component" value="Unassembled WGS sequence"/>
</dbReference>
<keyword evidence="2" id="KW-1185">Reference proteome</keyword>
<accession>A0A285QFW2</accession>
<organism evidence="1 2">
    <name type="scientific">Sphingomonas guangdongensis</name>
    <dbReference type="NCBI Taxonomy" id="1141890"/>
    <lineage>
        <taxon>Bacteria</taxon>
        <taxon>Pseudomonadati</taxon>
        <taxon>Pseudomonadota</taxon>
        <taxon>Alphaproteobacteria</taxon>
        <taxon>Sphingomonadales</taxon>
        <taxon>Sphingomonadaceae</taxon>
        <taxon>Sphingomonas</taxon>
    </lineage>
</organism>
<sequence>MRWAALLRGVNVGGRKLLMSDLAAFARDLGFTEVRTLLASGNLIFESEEGDAAVVEALLERESVARLGLVTEYHLRSADDLRRTIAANPFPHQAATAPNHLFVHFHRDPVPDEWLAVLRAEHVGPEEIAVDGRELFVDLKDRAAAGPNGSTLPALMGKKRFARANTARNWNTVGKLLTALEA</sequence>
<dbReference type="SUPFAM" id="SSF160379">
    <property type="entry name" value="SP0830-like"/>
    <property type="match status" value="1"/>
</dbReference>
<dbReference type="PANTHER" id="PTHR36439:SF1">
    <property type="entry name" value="DUF1697 DOMAIN-CONTAINING PROTEIN"/>
    <property type="match status" value="1"/>
</dbReference>
<evidence type="ECO:0000313" key="1">
    <source>
        <dbReference type="EMBL" id="SOB80374.1"/>
    </source>
</evidence>
<reference evidence="1 2" key="1">
    <citation type="submission" date="2017-07" db="EMBL/GenBank/DDBJ databases">
        <authorList>
            <person name="Sun Z.S."/>
            <person name="Albrecht U."/>
            <person name="Echele G."/>
            <person name="Lee C.C."/>
        </authorList>
    </citation>
    <scope>NUCLEOTIDE SEQUENCE [LARGE SCALE GENOMIC DNA]</scope>
    <source>
        <strain evidence="1 2">CGMCC 1.12672</strain>
    </source>
</reference>
<gene>
    <name evidence="1" type="ORF">SAMN06297144_1029</name>
</gene>
<dbReference type="RefSeq" id="WP_097062849.1">
    <property type="nucleotide sequence ID" value="NZ_OBMI01000001.1"/>
</dbReference>
<dbReference type="EMBL" id="OBMI01000001">
    <property type="protein sequence ID" value="SOB80374.1"/>
    <property type="molecule type" value="Genomic_DNA"/>
</dbReference>
<dbReference type="Gene3D" id="3.30.70.1280">
    <property type="entry name" value="SP0830-like domains"/>
    <property type="match status" value="1"/>
</dbReference>
<evidence type="ECO:0000313" key="2">
    <source>
        <dbReference type="Proteomes" id="UP000219494"/>
    </source>
</evidence>
<dbReference type="InterPro" id="IPR012545">
    <property type="entry name" value="DUF1697"/>
</dbReference>
<dbReference type="OrthoDB" id="9806494at2"/>
<dbReference type="Pfam" id="PF08002">
    <property type="entry name" value="DUF1697"/>
    <property type="match status" value="1"/>
</dbReference>
<dbReference type="PANTHER" id="PTHR36439">
    <property type="entry name" value="BLL4334 PROTEIN"/>
    <property type="match status" value="1"/>
</dbReference>
<proteinExistence type="predicted"/>
<dbReference type="AlphaFoldDB" id="A0A285QFW2"/>
<protein>
    <submittedName>
        <fullName evidence="1">Uncharacterized conserved protein, DUF1697 family</fullName>
    </submittedName>
</protein>